<dbReference type="Pfam" id="PF18296">
    <property type="entry name" value="MID_MedPIWI"/>
    <property type="match status" value="1"/>
</dbReference>
<evidence type="ECO:0000256" key="1">
    <source>
        <dbReference type="ARBA" id="ARBA00004123"/>
    </source>
</evidence>
<feature type="compositionally biased region" description="Low complexity" evidence="10">
    <location>
        <begin position="808"/>
        <end position="831"/>
    </location>
</feature>
<keyword evidence="4 9" id="KW-0678">Repressor</keyword>
<evidence type="ECO:0000256" key="9">
    <source>
        <dbReference type="RuleBase" id="RU364134"/>
    </source>
</evidence>
<feature type="compositionally biased region" description="Low complexity" evidence="10">
    <location>
        <begin position="617"/>
        <end position="627"/>
    </location>
</feature>
<feature type="compositionally biased region" description="Low complexity" evidence="10">
    <location>
        <begin position="260"/>
        <end position="292"/>
    </location>
</feature>
<feature type="compositionally biased region" description="Low complexity" evidence="10">
    <location>
        <begin position="775"/>
        <end position="795"/>
    </location>
</feature>
<keyword evidence="6 9" id="KW-0010">Activator</keyword>
<feature type="compositionally biased region" description="Polar residues" evidence="10">
    <location>
        <begin position="2097"/>
        <end position="2110"/>
    </location>
</feature>
<evidence type="ECO:0000259" key="11">
    <source>
        <dbReference type="Pfam" id="PF06333"/>
    </source>
</evidence>
<feature type="compositionally biased region" description="Low complexity" evidence="10">
    <location>
        <begin position="2135"/>
        <end position="2147"/>
    </location>
</feature>
<protein>
    <recommendedName>
        <fullName evidence="3 9">Mediator of RNA polymerase II transcription subunit 13</fullName>
    </recommendedName>
</protein>
<evidence type="ECO:0000256" key="4">
    <source>
        <dbReference type="ARBA" id="ARBA00022491"/>
    </source>
</evidence>
<proteinExistence type="inferred from homology"/>
<organism evidence="13">
    <name type="scientific">Musca domestica</name>
    <name type="common">House fly</name>
    <dbReference type="NCBI Taxonomy" id="7370"/>
    <lineage>
        <taxon>Eukaryota</taxon>
        <taxon>Metazoa</taxon>
        <taxon>Ecdysozoa</taxon>
        <taxon>Arthropoda</taxon>
        <taxon>Hexapoda</taxon>
        <taxon>Insecta</taxon>
        <taxon>Pterygota</taxon>
        <taxon>Neoptera</taxon>
        <taxon>Endopterygota</taxon>
        <taxon>Diptera</taxon>
        <taxon>Brachycera</taxon>
        <taxon>Muscomorpha</taxon>
        <taxon>Muscoidea</taxon>
        <taxon>Muscidae</taxon>
        <taxon>Musca</taxon>
    </lineage>
</organism>
<evidence type="ECO:0000256" key="2">
    <source>
        <dbReference type="ARBA" id="ARBA00009354"/>
    </source>
</evidence>
<feature type="compositionally biased region" description="Polar residues" evidence="10">
    <location>
        <begin position="1357"/>
        <end position="1370"/>
    </location>
</feature>
<feature type="region of interest" description="Disordered" evidence="10">
    <location>
        <begin position="1283"/>
        <end position="1382"/>
    </location>
</feature>
<feature type="domain" description="Mediator complex subunit Med13 C-terminal" evidence="11">
    <location>
        <begin position="2302"/>
        <end position="2713"/>
    </location>
</feature>
<feature type="compositionally biased region" description="Polar residues" evidence="10">
    <location>
        <begin position="549"/>
        <end position="576"/>
    </location>
</feature>
<dbReference type="GO" id="GO:0045944">
    <property type="term" value="P:positive regulation of transcription by RNA polymerase II"/>
    <property type="evidence" value="ECO:0007669"/>
    <property type="project" value="TreeGrafter"/>
</dbReference>
<reference evidence="13" key="1">
    <citation type="submission" date="2020-05" db="UniProtKB">
        <authorList>
            <consortium name="EnsemblMetazoa"/>
        </authorList>
    </citation>
    <scope>IDENTIFICATION</scope>
    <source>
        <strain evidence="13">Aabys</strain>
    </source>
</reference>
<dbReference type="InterPro" id="IPR041285">
    <property type="entry name" value="MID_MedPIWI"/>
</dbReference>
<gene>
    <name evidence="13" type="primary">101887516</name>
</gene>
<feature type="region of interest" description="Disordered" evidence="10">
    <location>
        <begin position="233"/>
        <end position="302"/>
    </location>
</feature>
<feature type="region of interest" description="Disordered" evidence="10">
    <location>
        <begin position="520"/>
        <end position="581"/>
    </location>
</feature>
<dbReference type="InterPro" id="IPR051139">
    <property type="entry name" value="Mediator_complx_sub13"/>
</dbReference>
<dbReference type="GO" id="GO:0003713">
    <property type="term" value="F:transcription coactivator activity"/>
    <property type="evidence" value="ECO:0007669"/>
    <property type="project" value="TreeGrafter"/>
</dbReference>
<dbReference type="Pfam" id="PF06333">
    <property type="entry name" value="Med13_C"/>
    <property type="match status" value="1"/>
</dbReference>
<dbReference type="eggNOG" id="KOG3600">
    <property type="taxonomic scope" value="Eukaryota"/>
</dbReference>
<feature type="region of interest" description="Disordered" evidence="10">
    <location>
        <begin position="1000"/>
        <end position="1020"/>
    </location>
</feature>
<evidence type="ECO:0000256" key="3">
    <source>
        <dbReference type="ARBA" id="ARBA00019618"/>
    </source>
</evidence>
<feature type="compositionally biased region" description="Low complexity" evidence="10">
    <location>
        <begin position="1304"/>
        <end position="1332"/>
    </location>
</feature>
<feature type="compositionally biased region" description="Polar residues" evidence="10">
    <location>
        <begin position="2064"/>
        <end position="2074"/>
    </location>
</feature>
<evidence type="ECO:0000313" key="13">
    <source>
        <dbReference type="EnsemblMetazoa" id="MDOA009237-PA"/>
    </source>
</evidence>
<evidence type="ECO:0000256" key="7">
    <source>
        <dbReference type="ARBA" id="ARBA00023163"/>
    </source>
</evidence>
<keyword evidence="5 9" id="KW-0805">Transcription regulation</keyword>
<feature type="compositionally biased region" description="Polar residues" evidence="10">
    <location>
        <begin position="629"/>
        <end position="645"/>
    </location>
</feature>
<evidence type="ECO:0000256" key="6">
    <source>
        <dbReference type="ARBA" id="ARBA00023159"/>
    </source>
</evidence>
<dbReference type="STRING" id="7370.A0A1I8MWS8"/>
<comment type="subunit">
    <text evidence="9">Component of the Mediator complex.</text>
</comment>
<feature type="compositionally biased region" description="Gly residues" evidence="10">
    <location>
        <begin position="750"/>
        <end position="759"/>
    </location>
</feature>
<feature type="compositionally biased region" description="Low complexity" evidence="10">
    <location>
        <begin position="1340"/>
        <end position="1354"/>
    </location>
</feature>
<dbReference type="PANTHER" id="PTHR48249">
    <property type="entry name" value="MEDIATOR OF RNA POLYMERASE II TRANSCRIPTION SUBUNIT 13"/>
    <property type="match status" value="1"/>
</dbReference>
<feature type="domain" description="MID" evidence="12">
    <location>
        <begin position="1957"/>
        <end position="2264"/>
    </location>
</feature>
<comment type="function">
    <text evidence="9">Component of the Mediator complex, a coactivator involved in regulated transcription of nearly all RNA polymerase II-dependent genes. Mediator functions as a bridge to convey information from gene-specific regulatory proteins to the basal RNA polymerase II transcription machinery. Mediator is recruited to promoters by direct interactions with regulatory proteins and serves as a scaffold for the assembly of a functional preinitiation complex with RNA polymerase II and the general transcription factors.</text>
</comment>
<comment type="subcellular location">
    <subcellularLocation>
        <location evidence="1 9">Nucleus</location>
    </subcellularLocation>
</comment>
<feature type="compositionally biased region" description="Polar residues" evidence="10">
    <location>
        <begin position="842"/>
        <end position="858"/>
    </location>
</feature>
<accession>A0A1I8MWS8</accession>
<keyword evidence="7 9" id="KW-0804">Transcription</keyword>
<evidence type="ECO:0000256" key="5">
    <source>
        <dbReference type="ARBA" id="ARBA00023015"/>
    </source>
</evidence>
<keyword evidence="8 9" id="KW-0539">Nucleus</keyword>
<feature type="compositionally biased region" description="Polar residues" evidence="10">
    <location>
        <begin position="240"/>
        <end position="251"/>
    </location>
</feature>
<feature type="region of interest" description="Disordered" evidence="10">
    <location>
        <begin position="2058"/>
        <end position="2159"/>
    </location>
</feature>
<feature type="region of interest" description="Disordered" evidence="10">
    <location>
        <begin position="430"/>
        <end position="451"/>
    </location>
</feature>
<name>A0A1I8MWS8_MUSDO</name>
<dbReference type="VEuPathDB" id="VectorBase:MDOMA2_006054"/>
<dbReference type="PANTHER" id="PTHR48249:SF3">
    <property type="entry name" value="MEDIATOR OF RNA POLYMERASE II TRANSCRIPTION SUBUNIT 13"/>
    <property type="match status" value="1"/>
</dbReference>
<feature type="compositionally biased region" description="Low complexity" evidence="10">
    <location>
        <begin position="2075"/>
        <end position="2091"/>
    </location>
</feature>
<dbReference type="InterPro" id="IPR009401">
    <property type="entry name" value="Med13_C"/>
</dbReference>
<feature type="region of interest" description="Disordered" evidence="10">
    <location>
        <begin position="1036"/>
        <end position="1066"/>
    </location>
</feature>
<evidence type="ECO:0000256" key="10">
    <source>
        <dbReference type="SAM" id="MobiDB-lite"/>
    </source>
</evidence>
<dbReference type="EnsemblMetazoa" id="MDOA009237-RA">
    <property type="protein sequence ID" value="MDOA009237-PA"/>
    <property type="gene ID" value="MDOA009237"/>
</dbReference>
<dbReference type="OrthoDB" id="103819at2759"/>
<evidence type="ECO:0000259" key="12">
    <source>
        <dbReference type="Pfam" id="PF18296"/>
    </source>
</evidence>
<feature type="region of interest" description="Disordered" evidence="10">
    <location>
        <begin position="404"/>
        <end position="423"/>
    </location>
</feature>
<sequence>MTHQSHQTNGASLEDCHTNFFALTDLCGIKWRKFVNSERPNASSDPLDDPILRSYSRCMQADILCVWRRVQSTRQDNSDPNAIFEVVNTSKVHPPLSLAAAKELWLFWYGEEPDLTDLVDAELLKVAGNQMLWNGTWERGLTYECRSLLFKALHNLMERFVLTKDIVRFGKWFVQPCTSNERIFCRSSQHLSFSFTFFVHGDTVCASIDLREHPAVRPLTKEHLAEAAAAFNAAASNANSPEQTSPNSPNGATEVGAKENAGSNSPAVANNAAGGNSSSGSGNNSTTSNNANGSGGTPKPRKVILAPFGMAATLTGNSYKHNDPMAEKILEDWASFFPLCNKENSEVPPVVEVIAGGHKMYHPSIYVLVTDLDDMEEMEAAASQKSSLGSTSSAEAAAAIAALSSSANSHTNDTRKPLTESVTNNNKLASSAANAMTTSSSSPTSNAATTKSSLAHMIERLKIDHTKVQQYYDTQTQNFTCNTTNTHAPPQAACEMPERVWQDCVTNTLHLQNGTICNTATSSSGTTTSASTSNPNNNTSSVSPSLNTMMGSGNDNNSTTIPMNTDAGDQTDNASNMMDIKPNLNTTTTALSQSQQQQIWGFVDPTQKSTCICTKSSQTSTSLSGQTPGNGTPLQGGISSYSRNSIMDCMQIPSVGSPGTPAPSPHPNSALSQPTSVPPADQLLMSPRAPTSVPNLQQPTTPIDHLLDKNTPAPTPTDQHDNKSITASPYIHPTPSVEAPPSVEGMHCGNLGGGNGGMGPASVGAQPPSVGRCTPTLHQQQQQHQSSQPTQAQQQCGSISVKKFDVQPGTPLLLGSGGNNNSSNPVAGGVVPTDDKPDSVKTMPNSRTALPNNNFSRNNTAPSATNAMHDFYNLCKPPKISVKDIDAIANEDCLKLENLYDFPTQDIWANHPAKRFKPNEISKHNRVPRTKALYERHTHIKPLLLSPRSLYGDQLLAIDPTAAAAAGTGSSGMEGSGGAGNCGMVGTGLVGIAPNPMANNKINNNENSGGGMMNSTTTASGGSIFEELDIKTEVPPAVGASSISPSKDSKSGIGGNLFTVEGLNPSPNDLEQLFETSSNDECGSVQIHTPPDSNNPSNGCAVTTNTIDELKRSTNSGLVGAVNVQGNSAAVMAALQNCNSVVNATTSGMASLNNSGGSLTGGGPGGLGVGPNTIQAEDLTKMFPTPPSHEQHHPNSSPCQMDIQMTDLNVMTSTNIMGGQTLDTGLGISAMTKVKQEYSSELGSPIEGPIEDWTYVYRPPAQAIFVGSSKYAPLTNLPSQSMAPLSMPSNCRYKPSWQQPRSAHQQQQQQQQQQQHMQQQQQQQLQQQQQHQQLHELLSAAPRTPLQQQPRTPLGPMSSSPMHNTTVPTPLSSGGGGSSSLLLNQLNCPQAALTNNPLTMQHIMQRPGMSPISPATHVPFPHTSPMMQQHRQTPIHPPPPYEVAVASPALSTASSTPAYLNKQYHSQEPPQTPQSVPNHIQTIGGPPSVQGNNRESSNMGFYAPANNINSIIQELPEVSSVIVNILLYDTALNVFRDHNFDSSTVCVCNADNQRIGNIRGSDSGVYVPLPGTSFNPTAPSLSTANAMRALSAFGGGGSSMGVALGSTAGGGSILGSVSAAGIANSLDSPASLAGAGSSSSTTPSTATPANNAQQYITGYVDDDAVECTCGFSAVINRRLACKAGLFYEDEMEITGIAEDPGRHKKHSLLTLLINLSSKANNNSSNNNNTNSNGIVDKTAEQVAYSLFDLLLEQCSIIQTSSSAIHRALQRHRRRLSKRSQKPQSVAGIVNVLEYIDANDIIALALEQARLAYDSSNRMDIMEQQMIPFSSHRKTSNNTQVALALTGRINVHKWPYIPVGFSRSNKDIVSTMKSIQPMLQNAFHVKSRTAGSRDATYTVSGPLTWRQFHRLAGRASGQCEPQPIPSVIVGHDKDWISVAPPAIHYWDKFLLEPYSYARDVVYLVMAPDNDYVLSKTKSYFKELSTIYEMCKLGRHTPICGWNGLLAVQQRPANDKAFSTNMDNWLKSLDDARLAEQLRLYAHAFQHQLAPYLNRVPGDKTLLNPPETSARCSQGYSTATSSSTNSSSSSSSSFMMGGVNNSNTTGGMDNTGQGAGAADHSQPMDTNEHSQHATGTNSSSDSQGNSSGDAKPTDLKPDVKPPLVLGDPLGVADCLEEVNPSAIVLYVVEPFTFGSDSPELERLACIALLRMYSELLKMIPDSVKAHINIQIISLESILELGRSRSRKRTSDEIKCLALNIFSQCKRHMVHAQSVKSLTGFGTAANVEAFLKTKDEKNRRPYKMYTPPYILAPMHEKNEKTDFSRAAWGGMRGSPNEQKYSVMYCNYCLSEDQSWLLATVTDDRGEMLEKVCINIDVPNRTKRRRAPARRIGLNKLMDFILGLISQTTQTWRLVVGRIGRIGHNELKSWSYLLGKQNLQKATKQLRDMCKQCQLMYPPTILSACLVTLEPDAKLRVMPDQFTPDERFSIQNPLSTPQDVTCTHILVFPTSAVCLSFTRQFPNEPQVDLDEDFINFGNDEDENDVFKDADLMDDLLGQWDGGGTARGMSNHNSPDRMEDNRSWQSVGGNNFNTNQHQDIEEVGSINQQPLAVGYMVSTAPTGRMPAWFWAACPHLEDVCPVFLKTALHLHVPNIQTTDDILNSTNAHSSATDHPLDSTLTADVLRYVLEGYNALSWLALDSNTHDRLSCLPINVQTLMDLYYLTAAIT</sequence>
<comment type="similarity">
    <text evidence="2 9">Belongs to the Mediator complex subunit 13 family.</text>
</comment>
<evidence type="ECO:0000256" key="8">
    <source>
        <dbReference type="ARBA" id="ARBA00023242"/>
    </source>
</evidence>
<dbReference type="VEuPathDB" id="VectorBase:MDOA009237"/>
<feature type="region of interest" description="Disordered" evidence="10">
    <location>
        <begin position="617"/>
        <end position="858"/>
    </location>
</feature>
<feature type="compositionally biased region" description="Low complexity" evidence="10">
    <location>
        <begin position="520"/>
        <end position="548"/>
    </location>
</feature>
<feature type="compositionally biased region" description="Polar residues" evidence="10">
    <location>
        <begin position="692"/>
        <end position="701"/>
    </location>
</feature>
<dbReference type="GO" id="GO:0016592">
    <property type="term" value="C:mediator complex"/>
    <property type="evidence" value="ECO:0007669"/>
    <property type="project" value="InterPro"/>
</dbReference>